<organism evidence="4">
    <name type="scientific">hydrothermal vent metagenome</name>
    <dbReference type="NCBI Taxonomy" id="652676"/>
    <lineage>
        <taxon>unclassified sequences</taxon>
        <taxon>metagenomes</taxon>
        <taxon>ecological metagenomes</taxon>
    </lineage>
</organism>
<dbReference type="PANTHER" id="PTHR43022">
    <property type="entry name" value="PROTEIN SMF"/>
    <property type="match status" value="1"/>
</dbReference>
<dbReference type="Pfam" id="PF17782">
    <property type="entry name" value="WHD_DprA"/>
    <property type="match status" value="1"/>
</dbReference>
<evidence type="ECO:0000259" key="3">
    <source>
        <dbReference type="Pfam" id="PF17782"/>
    </source>
</evidence>
<reference evidence="4" key="1">
    <citation type="submission" date="2018-06" db="EMBL/GenBank/DDBJ databases">
        <authorList>
            <person name="Zhirakovskaya E."/>
        </authorList>
    </citation>
    <scope>NUCLEOTIDE SEQUENCE</scope>
</reference>
<accession>A0A3B0QVW0</accession>
<dbReference type="InterPro" id="IPR003488">
    <property type="entry name" value="DprA"/>
</dbReference>
<dbReference type="Gene3D" id="3.40.50.450">
    <property type="match status" value="1"/>
</dbReference>
<gene>
    <name evidence="4" type="ORF">MNBD_BACTEROID02-1402</name>
</gene>
<dbReference type="SUPFAM" id="SSF102405">
    <property type="entry name" value="MCP/YpsA-like"/>
    <property type="match status" value="1"/>
</dbReference>
<feature type="non-terminal residue" evidence="4">
    <location>
        <position position="1"/>
    </location>
</feature>
<dbReference type="InterPro" id="IPR057666">
    <property type="entry name" value="DrpA_SLOG"/>
</dbReference>
<dbReference type="EMBL" id="UOEB01000241">
    <property type="protein sequence ID" value="VAV85694.1"/>
    <property type="molecule type" value="Genomic_DNA"/>
</dbReference>
<dbReference type="NCBIfam" id="TIGR00732">
    <property type="entry name" value="dprA"/>
    <property type="match status" value="1"/>
</dbReference>
<dbReference type="AlphaFoldDB" id="A0A3B0QVW0"/>
<protein>
    <submittedName>
        <fullName evidence="4">Rossmann fold nucleotide-binding protein Smf possibly involved in DNA uptake</fullName>
    </submittedName>
</protein>
<evidence type="ECO:0000259" key="2">
    <source>
        <dbReference type="Pfam" id="PF02481"/>
    </source>
</evidence>
<dbReference type="InterPro" id="IPR041614">
    <property type="entry name" value="DprA_WH"/>
</dbReference>
<evidence type="ECO:0000256" key="1">
    <source>
        <dbReference type="ARBA" id="ARBA00006525"/>
    </source>
</evidence>
<dbReference type="GO" id="GO:0009294">
    <property type="term" value="P:DNA-mediated transformation"/>
    <property type="evidence" value="ECO:0007669"/>
    <property type="project" value="InterPro"/>
</dbReference>
<dbReference type="Gene3D" id="1.10.10.10">
    <property type="entry name" value="Winged helix-like DNA-binding domain superfamily/Winged helix DNA-binding domain"/>
    <property type="match status" value="1"/>
</dbReference>
<dbReference type="Pfam" id="PF02481">
    <property type="entry name" value="DNA_processg_A"/>
    <property type="match status" value="1"/>
</dbReference>
<dbReference type="InterPro" id="IPR036388">
    <property type="entry name" value="WH-like_DNA-bd_sf"/>
</dbReference>
<feature type="domain" description="DprA winged helix" evidence="3">
    <location>
        <begin position="265"/>
        <end position="318"/>
    </location>
</feature>
<evidence type="ECO:0000313" key="4">
    <source>
        <dbReference type="EMBL" id="VAV85694.1"/>
    </source>
</evidence>
<comment type="similarity">
    <text evidence="1">Belongs to the DprA/Smf family.</text>
</comment>
<name>A0A3B0QVW0_9ZZZZ</name>
<feature type="domain" description="Smf/DprA SLOG" evidence="2">
    <location>
        <begin position="38"/>
        <end position="243"/>
    </location>
</feature>
<sequence>LEKIIGIGSFVVKGLQNKSILKKAERELNFINKNKISVVSFLDEDYPEKLKHCVDGPILIFQKGKVNLKNKRIISIVGTRRITNYGKSFLKEFISDIKKYDPVIVSGLAYGIDIYTHQLALQNNLQTIGVLAHGLDNIYPKTHQKEASKMLENGGLISEFWSNTNPDRENFVKRNRIVAGLSEATIVVESAEKGGSLITAEIANSYNRDVFAVPGRVSDIYSRGCNQLIKSNKAAMITSVKDLEYILNWETEQKPKAIQKQLFVDLDEQEQNIYDYLLEKGRQNLDAIALECQYPIFKTATVLLHLELKGVAKPLPGKMFEAV</sequence>
<proteinExistence type="inferred from homology"/>
<dbReference type="PANTHER" id="PTHR43022:SF1">
    <property type="entry name" value="PROTEIN SMF"/>
    <property type="match status" value="1"/>
</dbReference>